<protein>
    <recommendedName>
        <fullName evidence="2">Neurochondrin</fullName>
    </recommendedName>
</protein>
<evidence type="ECO:0000256" key="1">
    <source>
        <dbReference type="ARBA" id="ARBA00006927"/>
    </source>
</evidence>
<evidence type="ECO:0000313" key="3">
    <source>
        <dbReference type="EMBL" id="CAK8683665.1"/>
    </source>
</evidence>
<dbReference type="Pfam" id="PF05536">
    <property type="entry name" value="Neurochondrin"/>
    <property type="match status" value="1"/>
</dbReference>
<dbReference type="InterPro" id="IPR008709">
    <property type="entry name" value="Neurochondrin"/>
</dbReference>
<sequence>MEEASQEPLERFNSLLKVVRKADNDNEKFASLLIITKMVKADVLTQQQRKKLFQALGLSFPLKLIANNDESDTSQRQMLSNLGFSLLSAYSSVEDLLCSPELERAIPLTLRVLEKCLELPDSSEDHDAFDTNDCMQFLTAVATTDIGCKSILRHNGLRTLVTLFNSVAETETILMLWCILIHLSNYDGSTVWEDDKDIMLVFLENVSLMMKNNTSAETFELMSQLTCLLNTCPLTSSEFYFNHSWIDNIATTVLNVLCSRVSSEQRNPTLKLCHCLTEKYKFKWTCRVQDKNLASLLTRLALVEIKMLFFKKDAGGTEWESEEMSLLLSCFALFEAACSHIAEYDQERDGDYLVFSFQDIQKLCNSLQETVSLVVEKPLSALIETGEATHFLTACLRMIGSWLNVEYFATSEEGLKIVTPALSAFKLSVKLNPYDSVKAFTPALLHYIDHPRTKSTVIDSKIMSILCELLYEHEQNLPLEPKVLICQCLMALCLETENAQQFQEILSFLMEKSIKETNLIIMFYTLTLSLMLWNKCATAMDSISLRDRLFKKLVTLLHGVHATKGSSIEVSKKYLDIWEDVDQLWFIMVKEFIRAAQSNKGIANIAVETPFPEKVKTLLTYCADSSTEPALSYGLLDVLFSSLN</sequence>
<dbReference type="Proteomes" id="UP001642483">
    <property type="component" value="Unassembled WGS sequence"/>
</dbReference>
<dbReference type="EMBL" id="CAWYQH010000097">
    <property type="protein sequence ID" value="CAK8683665.1"/>
    <property type="molecule type" value="Genomic_DNA"/>
</dbReference>
<reference evidence="3 4" key="1">
    <citation type="submission" date="2024-02" db="EMBL/GenBank/DDBJ databases">
        <authorList>
            <person name="Daric V."/>
            <person name="Darras S."/>
        </authorList>
    </citation>
    <scope>NUCLEOTIDE SEQUENCE [LARGE SCALE GENOMIC DNA]</scope>
</reference>
<keyword evidence="4" id="KW-1185">Reference proteome</keyword>
<comment type="similarity">
    <text evidence="1">Belongs to the neurochondrin family.</text>
</comment>
<evidence type="ECO:0000313" key="4">
    <source>
        <dbReference type="Proteomes" id="UP001642483"/>
    </source>
</evidence>
<proteinExistence type="inferred from homology"/>
<evidence type="ECO:0000256" key="2">
    <source>
        <dbReference type="ARBA" id="ARBA00018324"/>
    </source>
</evidence>
<comment type="caution">
    <text evidence="3">The sequence shown here is derived from an EMBL/GenBank/DDBJ whole genome shotgun (WGS) entry which is preliminary data.</text>
</comment>
<gene>
    <name evidence="3" type="ORF">CVLEPA_LOCUS14710</name>
</gene>
<dbReference type="PANTHER" id="PTHR13109">
    <property type="entry name" value="NEUROCHONDRIN"/>
    <property type="match status" value="1"/>
</dbReference>
<name>A0ABP0FWV2_CLALP</name>
<accession>A0ABP0FWV2</accession>
<organism evidence="3 4">
    <name type="scientific">Clavelina lepadiformis</name>
    <name type="common">Light-bulb sea squirt</name>
    <name type="synonym">Ascidia lepadiformis</name>
    <dbReference type="NCBI Taxonomy" id="159417"/>
    <lineage>
        <taxon>Eukaryota</taxon>
        <taxon>Metazoa</taxon>
        <taxon>Chordata</taxon>
        <taxon>Tunicata</taxon>
        <taxon>Ascidiacea</taxon>
        <taxon>Aplousobranchia</taxon>
        <taxon>Clavelinidae</taxon>
        <taxon>Clavelina</taxon>
    </lineage>
</organism>
<dbReference type="PANTHER" id="PTHR13109:SF7">
    <property type="entry name" value="NEUROCHONDRIN"/>
    <property type="match status" value="1"/>
</dbReference>